<dbReference type="Proteomes" id="UP001172101">
    <property type="component" value="Unassembled WGS sequence"/>
</dbReference>
<name>A0AA40BF60_9PEZI</name>
<reference evidence="1" key="1">
    <citation type="submission" date="2023-06" db="EMBL/GenBank/DDBJ databases">
        <title>Genome-scale phylogeny and comparative genomics of the fungal order Sordariales.</title>
        <authorList>
            <consortium name="Lawrence Berkeley National Laboratory"/>
            <person name="Hensen N."/>
            <person name="Bonometti L."/>
            <person name="Westerberg I."/>
            <person name="Brannstrom I.O."/>
            <person name="Guillou S."/>
            <person name="Cros-Aarteil S."/>
            <person name="Calhoun S."/>
            <person name="Haridas S."/>
            <person name="Kuo A."/>
            <person name="Mondo S."/>
            <person name="Pangilinan J."/>
            <person name="Riley R."/>
            <person name="LaButti K."/>
            <person name="Andreopoulos B."/>
            <person name="Lipzen A."/>
            <person name="Chen C."/>
            <person name="Yanf M."/>
            <person name="Daum C."/>
            <person name="Ng V."/>
            <person name="Clum A."/>
            <person name="Steindorff A."/>
            <person name="Ohm R."/>
            <person name="Martin F."/>
            <person name="Silar P."/>
            <person name="Natvig D."/>
            <person name="Lalanne C."/>
            <person name="Gautier V."/>
            <person name="Ament-velasquez S.L."/>
            <person name="Kruys A."/>
            <person name="Hutchinson M.I."/>
            <person name="Powell A.J."/>
            <person name="Barry K."/>
            <person name="Miller A.N."/>
            <person name="Grigoriev I.V."/>
            <person name="Debuchy R."/>
            <person name="Gladieux P."/>
            <person name="Thoren M.H."/>
            <person name="Johannesson H."/>
        </authorList>
    </citation>
    <scope>NUCLEOTIDE SEQUENCE</scope>
    <source>
        <strain evidence="1">SMH2392-1A</strain>
    </source>
</reference>
<sequence>MGSNESSTSSSKASRNETSRALIDIFGQIQALYSLGILLRRPGVSRRYLKSGKQAFHGGPSPSSPEDLSHVRECIRRWRSDQSGIGVPPEEERVASWEEIIRRNERAADLDSEEPDARLMQRLSLANALRREQLIYWRDHPDQVIFTEPTAPAQPFPASQGPIVDGESVKSGTVSLFSKNTVAKSDILGVASSLQGP</sequence>
<gene>
    <name evidence="1" type="ORF">B0T26DRAFT_4524</name>
</gene>
<evidence type="ECO:0000313" key="2">
    <source>
        <dbReference type="Proteomes" id="UP001172101"/>
    </source>
</evidence>
<dbReference type="AlphaFoldDB" id="A0AA40BF60"/>
<comment type="caution">
    <text evidence="1">The sequence shown here is derived from an EMBL/GenBank/DDBJ whole genome shotgun (WGS) entry which is preliminary data.</text>
</comment>
<accession>A0AA40BF60</accession>
<organism evidence="1 2">
    <name type="scientific">Lasiosphaeria miniovina</name>
    <dbReference type="NCBI Taxonomy" id="1954250"/>
    <lineage>
        <taxon>Eukaryota</taxon>
        <taxon>Fungi</taxon>
        <taxon>Dikarya</taxon>
        <taxon>Ascomycota</taxon>
        <taxon>Pezizomycotina</taxon>
        <taxon>Sordariomycetes</taxon>
        <taxon>Sordariomycetidae</taxon>
        <taxon>Sordariales</taxon>
        <taxon>Lasiosphaeriaceae</taxon>
        <taxon>Lasiosphaeria</taxon>
    </lineage>
</organism>
<protein>
    <submittedName>
        <fullName evidence="1">Uncharacterized protein</fullName>
    </submittedName>
</protein>
<keyword evidence="2" id="KW-1185">Reference proteome</keyword>
<dbReference type="EMBL" id="JAUIRO010000001">
    <property type="protein sequence ID" value="KAK0733075.1"/>
    <property type="molecule type" value="Genomic_DNA"/>
</dbReference>
<dbReference type="GeneID" id="85318380"/>
<evidence type="ECO:0000313" key="1">
    <source>
        <dbReference type="EMBL" id="KAK0733075.1"/>
    </source>
</evidence>
<dbReference type="RefSeq" id="XP_060301952.1">
    <property type="nucleotide sequence ID" value="XM_060435110.1"/>
</dbReference>
<proteinExistence type="predicted"/>